<comment type="caution">
    <text evidence="2">The sequence shown here is derived from an EMBL/GenBank/DDBJ whole genome shotgun (WGS) entry which is preliminary data.</text>
</comment>
<sequence length="64" mass="7064">MEHMVNPFTMFLYLGFVSLLYWIVGVLAAGITLARDIGIVVWNVLITARCGAIPSARIVTNEKP</sequence>
<gene>
    <name evidence="2" type="ORF">KP79_PYT16204</name>
</gene>
<reference evidence="2 3" key="1">
    <citation type="journal article" date="2017" name="Nat. Ecol. Evol.">
        <title>Scallop genome provides insights into evolution of bilaterian karyotype and development.</title>
        <authorList>
            <person name="Wang S."/>
            <person name="Zhang J."/>
            <person name="Jiao W."/>
            <person name="Li J."/>
            <person name="Xun X."/>
            <person name="Sun Y."/>
            <person name="Guo X."/>
            <person name="Huan P."/>
            <person name="Dong B."/>
            <person name="Zhang L."/>
            <person name="Hu X."/>
            <person name="Sun X."/>
            <person name="Wang J."/>
            <person name="Zhao C."/>
            <person name="Wang Y."/>
            <person name="Wang D."/>
            <person name="Huang X."/>
            <person name="Wang R."/>
            <person name="Lv J."/>
            <person name="Li Y."/>
            <person name="Zhang Z."/>
            <person name="Liu B."/>
            <person name="Lu W."/>
            <person name="Hui Y."/>
            <person name="Liang J."/>
            <person name="Zhou Z."/>
            <person name="Hou R."/>
            <person name="Li X."/>
            <person name="Liu Y."/>
            <person name="Li H."/>
            <person name="Ning X."/>
            <person name="Lin Y."/>
            <person name="Zhao L."/>
            <person name="Xing Q."/>
            <person name="Dou J."/>
            <person name="Li Y."/>
            <person name="Mao J."/>
            <person name="Guo H."/>
            <person name="Dou H."/>
            <person name="Li T."/>
            <person name="Mu C."/>
            <person name="Jiang W."/>
            <person name="Fu Q."/>
            <person name="Fu X."/>
            <person name="Miao Y."/>
            <person name="Liu J."/>
            <person name="Yu Q."/>
            <person name="Li R."/>
            <person name="Liao H."/>
            <person name="Li X."/>
            <person name="Kong Y."/>
            <person name="Jiang Z."/>
            <person name="Chourrout D."/>
            <person name="Li R."/>
            <person name="Bao Z."/>
        </authorList>
    </citation>
    <scope>NUCLEOTIDE SEQUENCE [LARGE SCALE GENOMIC DNA]</scope>
    <source>
        <strain evidence="2 3">PY_sf001</strain>
    </source>
</reference>
<protein>
    <submittedName>
        <fullName evidence="2">Uncharacterized protein</fullName>
    </submittedName>
</protein>
<dbReference type="EMBL" id="NEDP02005541">
    <property type="protein sequence ID" value="OWF39135.1"/>
    <property type="molecule type" value="Genomic_DNA"/>
</dbReference>
<keyword evidence="1" id="KW-0812">Transmembrane</keyword>
<evidence type="ECO:0000256" key="1">
    <source>
        <dbReference type="SAM" id="Phobius"/>
    </source>
</evidence>
<dbReference type="AlphaFoldDB" id="A0A210PRL1"/>
<accession>A0A210PRL1</accession>
<keyword evidence="1" id="KW-1133">Transmembrane helix</keyword>
<keyword evidence="1" id="KW-0472">Membrane</keyword>
<organism evidence="2 3">
    <name type="scientific">Mizuhopecten yessoensis</name>
    <name type="common">Japanese scallop</name>
    <name type="synonym">Patinopecten yessoensis</name>
    <dbReference type="NCBI Taxonomy" id="6573"/>
    <lineage>
        <taxon>Eukaryota</taxon>
        <taxon>Metazoa</taxon>
        <taxon>Spiralia</taxon>
        <taxon>Lophotrochozoa</taxon>
        <taxon>Mollusca</taxon>
        <taxon>Bivalvia</taxon>
        <taxon>Autobranchia</taxon>
        <taxon>Pteriomorphia</taxon>
        <taxon>Pectinida</taxon>
        <taxon>Pectinoidea</taxon>
        <taxon>Pectinidae</taxon>
        <taxon>Mizuhopecten</taxon>
    </lineage>
</organism>
<dbReference type="Proteomes" id="UP000242188">
    <property type="component" value="Unassembled WGS sequence"/>
</dbReference>
<proteinExistence type="predicted"/>
<evidence type="ECO:0000313" key="3">
    <source>
        <dbReference type="Proteomes" id="UP000242188"/>
    </source>
</evidence>
<keyword evidence="3" id="KW-1185">Reference proteome</keyword>
<name>A0A210PRL1_MIZYE</name>
<evidence type="ECO:0000313" key="2">
    <source>
        <dbReference type="EMBL" id="OWF39135.1"/>
    </source>
</evidence>
<feature type="transmembrane region" description="Helical" evidence="1">
    <location>
        <begin position="12"/>
        <end position="33"/>
    </location>
</feature>